<accession>A0A0K2V9A8</accession>
<proteinExistence type="predicted"/>
<dbReference type="EMBL" id="HACA01029150">
    <property type="protein sequence ID" value="CDW46511.1"/>
    <property type="molecule type" value="Transcribed_RNA"/>
</dbReference>
<dbReference type="AlphaFoldDB" id="A0A0K2V9A8"/>
<protein>
    <submittedName>
        <fullName evidence="1">Uncharacterized protein</fullName>
    </submittedName>
</protein>
<organism evidence="1">
    <name type="scientific">Lepeophtheirus salmonis</name>
    <name type="common">Salmon louse</name>
    <name type="synonym">Caligus salmonis</name>
    <dbReference type="NCBI Taxonomy" id="72036"/>
    <lineage>
        <taxon>Eukaryota</taxon>
        <taxon>Metazoa</taxon>
        <taxon>Ecdysozoa</taxon>
        <taxon>Arthropoda</taxon>
        <taxon>Crustacea</taxon>
        <taxon>Multicrustacea</taxon>
        <taxon>Hexanauplia</taxon>
        <taxon>Copepoda</taxon>
        <taxon>Siphonostomatoida</taxon>
        <taxon>Caligidae</taxon>
        <taxon>Lepeophtheirus</taxon>
    </lineage>
</organism>
<name>A0A0K2V9A8_LEPSM</name>
<sequence length="41" mass="4877">YYHLRNLAFSCHLLCLENELTSELVIKFSTFNYYINSNKSS</sequence>
<reference evidence="1" key="1">
    <citation type="submission" date="2014-05" db="EMBL/GenBank/DDBJ databases">
        <authorList>
            <person name="Chronopoulou M."/>
        </authorList>
    </citation>
    <scope>NUCLEOTIDE SEQUENCE</scope>
    <source>
        <tissue evidence="1">Whole organism</tissue>
    </source>
</reference>
<evidence type="ECO:0000313" key="1">
    <source>
        <dbReference type="EMBL" id="CDW46511.1"/>
    </source>
</evidence>
<feature type="non-terminal residue" evidence="1">
    <location>
        <position position="1"/>
    </location>
</feature>